<dbReference type="RefSeq" id="XP_013931418.1">
    <property type="nucleotide sequence ID" value="XM_014075943.1"/>
</dbReference>
<dbReference type="Proteomes" id="UP000504617">
    <property type="component" value="Unplaced"/>
</dbReference>
<evidence type="ECO:0000313" key="1">
    <source>
        <dbReference type="Proteomes" id="UP000504617"/>
    </source>
</evidence>
<dbReference type="GO" id="GO:0003676">
    <property type="term" value="F:nucleic acid binding"/>
    <property type="evidence" value="ECO:0007669"/>
    <property type="project" value="InterPro"/>
</dbReference>
<keyword evidence="1" id="KW-1185">Reference proteome</keyword>
<dbReference type="InterPro" id="IPR036397">
    <property type="entry name" value="RNaseH_sf"/>
</dbReference>
<sequence length="236" mass="25754">MEVDIGSSKSLVSWATIKRIVPSLTKAKLRQCPIRLRDYQGQPIPIVGCDTFNIASRNFQGPLPLIIMDGHLPSLLGLDRFSALGLSISGVPAVVPDSFAMLASKFVDVFDNKLGQHGIRHEPTALFHPTGNGLAEQTVQSAKEALATWGQKIGTTNCPNISWRSIQPRAWLPTKVLQNDLWAGSSGQLWTGCTLAMQQKKAPLQATQHEPLMWETLSTPKTMGLNQGGFLDKLCN</sequence>
<accession>A0A6I9Z2V3</accession>
<proteinExistence type="predicted"/>
<dbReference type="OrthoDB" id="9049943at2759"/>
<evidence type="ECO:0000313" key="2">
    <source>
        <dbReference type="RefSeq" id="XP_013931418.1"/>
    </source>
</evidence>
<gene>
    <name evidence="2" type="primary">LOC106556905</name>
</gene>
<reference evidence="2" key="1">
    <citation type="submission" date="2025-08" db="UniProtKB">
        <authorList>
            <consortium name="RefSeq"/>
        </authorList>
    </citation>
    <scope>IDENTIFICATION</scope>
    <source>
        <tissue evidence="2">Skeletal muscle</tissue>
    </source>
</reference>
<name>A0A6I9Z2V3_9SAUR</name>
<dbReference type="Gene3D" id="3.30.420.10">
    <property type="entry name" value="Ribonuclease H-like superfamily/Ribonuclease H"/>
    <property type="match status" value="1"/>
</dbReference>
<dbReference type="KEGG" id="tsr:106556905"/>
<organism evidence="1 2">
    <name type="scientific">Thamnophis sirtalis</name>
    <dbReference type="NCBI Taxonomy" id="35019"/>
    <lineage>
        <taxon>Eukaryota</taxon>
        <taxon>Metazoa</taxon>
        <taxon>Chordata</taxon>
        <taxon>Craniata</taxon>
        <taxon>Vertebrata</taxon>
        <taxon>Euteleostomi</taxon>
        <taxon>Lepidosauria</taxon>
        <taxon>Squamata</taxon>
        <taxon>Bifurcata</taxon>
        <taxon>Unidentata</taxon>
        <taxon>Episquamata</taxon>
        <taxon>Toxicofera</taxon>
        <taxon>Serpentes</taxon>
        <taxon>Colubroidea</taxon>
        <taxon>Colubridae</taxon>
        <taxon>Natricinae</taxon>
        <taxon>Thamnophis</taxon>
    </lineage>
</organism>
<dbReference type="AlphaFoldDB" id="A0A6I9Z2V3"/>
<dbReference type="GeneID" id="106556905"/>
<protein>
    <submittedName>
        <fullName evidence="2">Uncharacterized protein LOC106556905</fullName>
    </submittedName>
</protein>